<organism evidence="6 7">
    <name type="scientific">Strongyloides venezuelensis</name>
    <name type="common">Threadworm</name>
    <dbReference type="NCBI Taxonomy" id="75913"/>
    <lineage>
        <taxon>Eukaryota</taxon>
        <taxon>Metazoa</taxon>
        <taxon>Ecdysozoa</taxon>
        <taxon>Nematoda</taxon>
        <taxon>Chromadorea</taxon>
        <taxon>Rhabditida</taxon>
        <taxon>Tylenchina</taxon>
        <taxon>Panagrolaimomorpha</taxon>
        <taxon>Strongyloidoidea</taxon>
        <taxon>Strongyloididae</taxon>
        <taxon>Strongyloides</taxon>
    </lineage>
</organism>
<feature type="domain" description="EGF-like" evidence="5">
    <location>
        <begin position="254"/>
        <end position="265"/>
    </location>
</feature>
<dbReference type="GO" id="GO:0004222">
    <property type="term" value="F:metalloendopeptidase activity"/>
    <property type="evidence" value="ECO:0007669"/>
    <property type="project" value="InterPro"/>
</dbReference>
<keyword evidence="2" id="KW-0862">Zinc</keyword>
<dbReference type="SUPFAM" id="SSF55486">
    <property type="entry name" value="Metalloproteases ('zincins'), catalytic domain"/>
    <property type="match status" value="1"/>
</dbReference>
<reference evidence="6" key="1">
    <citation type="submission" date="2014-07" db="EMBL/GenBank/DDBJ databases">
        <authorList>
            <person name="Martin A.A"/>
            <person name="De Silva N."/>
        </authorList>
    </citation>
    <scope>NUCLEOTIDE SEQUENCE</scope>
</reference>
<dbReference type="WBParaSite" id="SVE_0256800.1">
    <property type="protein sequence ID" value="SVE_0256800.1"/>
    <property type="gene ID" value="SVE_0256800"/>
</dbReference>
<protein>
    <submittedName>
        <fullName evidence="7">Astacin domain-containing protein</fullName>
    </submittedName>
</protein>
<evidence type="ECO:0000313" key="7">
    <source>
        <dbReference type="WBParaSite" id="SVE_0256800.1"/>
    </source>
</evidence>
<reference evidence="7" key="2">
    <citation type="submission" date="2015-08" db="UniProtKB">
        <authorList>
            <consortium name="WormBaseParasite"/>
        </authorList>
    </citation>
    <scope>IDENTIFICATION</scope>
</reference>
<name>A0A0K0F198_STRVS</name>
<dbReference type="GO" id="GO:0046872">
    <property type="term" value="F:metal ion binding"/>
    <property type="evidence" value="ECO:0007669"/>
    <property type="project" value="UniProtKB-KW"/>
</dbReference>
<evidence type="ECO:0000256" key="1">
    <source>
        <dbReference type="ARBA" id="ARBA00022723"/>
    </source>
</evidence>
<dbReference type="PANTHER" id="PTHR10127:SF831">
    <property type="entry name" value="ZINC METALLOPROTEINASE NAS-37"/>
    <property type="match status" value="1"/>
</dbReference>
<dbReference type="AlphaFoldDB" id="A0A0K0F198"/>
<keyword evidence="1" id="KW-0479">Metal-binding</keyword>
<feature type="signal peptide" evidence="4">
    <location>
        <begin position="1"/>
        <end position="23"/>
    </location>
</feature>
<dbReference type="GO" id="GO:0006508">
    <property type="term" value="P:proteolysis"/>
    <property type="evidence" value="ECO:0007669"/>
    <property type="project" value="InterPro"/>
</dbReference>
<keyword evidence="6" id="KW-1185">Reference proteome</keyword>
<dbReference type="InterPro" id="IPR001506">
    <property type="entry name" value="Peptidase_M12A"/>
</dbReference>
<dbReference type="InterPro" id="IPR024079">
    <property type="entry name" value="MetalloPept_cat_dom_sf"/>
</dbReference>
<dbReference type="Proteomes" id="UP000035680">
    <property type="component" value="Unassembled WGS sequence"/>
</dbReference>
<dbReference type="Pfam" id="PF01400">
    <property type="entry name" value="Astacin"/>
    <property type="match status" value="1"/>
</dbReference>
<evidence type="ECO:0000313" key="6">
    <source>
        <dbReference type="Proteomes" id="UP000035680"/>
    </source>
</evidence>
<evidence type="ECO:0000259" key="5">
    <source>
        <dbReference type="PROSITE" id="PS01186"/>
    </source>
</evidence>
<dbReference type="Gene3D" id="3.40.390.10">
    <property type="entry name" value="Collagenase (Catalytic Domain)"/>
    <property type="match status" value="1"/>
</dbReference>
<evidence type="ECO:0000256" key="4">
    <source>
        <dbReference type="SAM" id="SignalP"/>
    </source>
</evidence>
<dbReference type="PROSITE" id="PS01186">
    <property type="entry name" value="EGF_2"/>
    <property type="match status" value="1"/>
</dbReference>
<dbReference type="InterPro" id="IPR000742">
    <property type="entry name" value="EGF"/>
</dbReference>
<keyword evidence="3" id="KW-0378">Hydrolase</keyword>
<sequence length="389" mass="46449">MMKQLFFTLFLVSLYLIQSTIEAKLLKFKRKSSKGKQLPAYVQCSAPIRYYFQIGLNDKYLITKAMYNIQCETFLKFKEEKNLINDTGINFFVNSEEDKVKLSYVDKTPTIVNLTENTYHNKVLAGFYFGYALGLIPEIARKDRNRKVKVFKQNILPKYRKFYKKKKAYPKSYYATRFDFSSIMFAKPFFGSKSRDKRTYKLKTYSDYNKQIKEFNEFSFNDYKRLNILYCKDECKNSIRCENFGYHGDNCDSCKCFFPFRGRDCRSYVLRSKECGKEFATKAYPKPRQKIFTDLHGECYYIIKANNPKKKVKLTIKKFNTTKIYSYDLIIKYRKDKGAEGLKIERNITELKFPPLSRSVIITYTSYDWDNELVLEYQEVKRFRKIKSH</sequence>
<accession>A0A0K0F198</accession>
<evidence type="ECO:0000256" key="2">
    <source>
        <dbReference type="ARBA" id="ARBA00022833"/>
    </source>
</evidence>
<keyword evidence="4" id="KW-0732">Signal</keyword>
<evidence type="ECO:0000256" key="3">
    <source>
        <dbReference type="ARBA" id="ARBA00023049"/>
    </source>
</evidence>
<keyword evidence="3" id="KW-0645">Protease</keyword>
<dbReference type="PANTHER" id="PTHR10127">
    <property type="entry name" value="DISCOIDIN, CUB, EGF, LAMININ , AND ZINC METALLOPROTEASE DOMAIN CONTAINING"/>
    <property type="match status" value="1"/>
</dbReference>
<proteinExistence type="predicted"/>
<keyword evidence="3" id="KW-0482">Metalloprotease</keyword>
<feature type="chain" id="PRO_5005329269" evidence="4">
    <location>
        <begin position="24"/>
        <end position="389"/>
    </location>
</feature>